<dbReference type="EMBL" id="SLWL01000002">
    <property type="protein sequence ID" value="TCO15272.1"/>
    <property type="molecule type" value="Genomic_DNA"/>
</dbReference>
<evidence type="ECO:0000313" key="3">
    <source>
        <dbReference type="EMBL" id="TCO15272.1"/>
    </source>
</evidence>
<feature type="compositionally biased region" description="Basic and acidic residues" evidence="1">
    <location>
        <begin position="356"/>
        <end position="379"/>
    </location>
</feature>
<keyword evidence="2" id="KW-1133">Transmembrane helix</keyword>
<sequence length="715" mass="74138">MNSRLTQPDAQPHADARTKSRRRPARRIAAGGALAFVITGAVLAGGAQWTAHEVRAALAGVGVDVAGVSVDPVSGSVTLDRVAASQDGVRVSIGSIATPGHFGLSSAAEAAGPVTLTDIEISSKQLTVRIPRLEVAGDNVDEARLRAIFDRKDATPLAKRLSDISVSRATLPELVLVQKSDAAETTSTWKQITITDLKNGVAGAITSSGATFATRAGETSSTGSIGQTAMEKVNLALVARLYTEAAANDADRQLQPAYGAFSASDIMVKSDDASFAIKSVTGKDFRARLLRQPLLELAADIEAVKNPDDLDPKARAAYYGNVADILEAFSFGEATVTGMTFDVPDESNADDDDSSDAGKPDAKDQGAKARDARGDKPAPRIRGEIASLSFGAAVAQGGLSFSGLKVAPVEGDLVAIGEGSVSNLAAKLADMFRKLADGAAAGKDDESSLASLTPAAGALTLKNIDVNVASPETPGERVKFTVQGFSGSYSDPVNGAPTAVKTSLDRLVIDLPQPRKDDGEDDSDSSVNATLTKLRAMGYDRLDLSGTIDGKWDAATKDLRIGALSFGAADMGSVRLTGLLGNVSQELFTASDDRRQQLLLASRLKNLSLDVTDGGFAKRFATLQAKEQGDSDATQVRAGWAALAQMLLPSMIGSSDGARALTGALGKFIRDSGSLSLSATSRKPEGDPVSQLVMDAASGNPDALFEALDFKATAK</sequence>
<dbReference type="OrthoDB" id="8145316at2"/>
<evidence type="ECO:0000256" key="2">
    <source>
        <dbReference type="SAM" id="Phobius"/>
    </source>
</evidence>
<organism evidence="3 4">
    <name type="scientific">Camelimonas lactis</name>
    <dbReference type="NCBI Taxonomy" id="659006"/>
    <lineage>
        <taxon>Bacteria</taxon>
        <taxon>Pseudomonadati</taxon>
        <taxon>Pseudomonadota</taxon>
        <taxon>Alphaproteobacteria</taxon>
        <taxon>Hyphomicrobiales</taxon>
        <taxon>Chelatococcaceae</taxon>
        <taxon>Camelimonas</taxon>
    </lineage>
</organism>
<dbReference type="Proteomes" id="UP000294881">
    <property type="component" value="Unassembled WGS sequence"/>
</dbReference>
<dbReference type="RefSeq" id="WP_132003545.1">
    <property type="nucleotide sequence ID" value="NZ_JBHUNN010000002.1"/>
</dbReference>
<gene>
    <name evidence="3" type="ORF">EV666_102250</name>
</gene>
<keyword evidence="4" id="KW-1185">Reference proteome</keyword>
<accession>A0A4R2GZB3</accession>
<feature type="transmembrane region" description="Helical" evidence="2">
    <location>
        <begin position="28"/>
        <end position="49"/>
    </location>
</feature>
<feature type="region of interest" description="Disordered" evidence="1">
    <location>
        <begin position="1"/>
        <end position="24"/>
    </location>
</feature>
<proteinExistence type="predicted"/>
<protein>
    <submittedName>
        <fullName evidence="3">Uncharacterized protein</fullName>
    </submittedName>
</protein>
<keyword evidence="2" id="KW-0472">Membrane</keyword>
<evidence type="ECO:0000256" key="1">
    <source>
        <dbReference type="SAM" id="MobiDB-lite"/>
    </source>
</evidence>
<comment type="caution">
    <text evidence="3">The sequence shown here is derived from an EMBL/GenBank/DDBJ whole genome shotgun (WGS) entry which is preliminary data.</text>
</comment>
<reference evidence="3 4" key="1">
    <citation type="submission" date="2019-03" db="EMBL/GenBank/DDBJ databases">
        <title>Genomic Encyclopedia of Type Strains, Phase IV (KMG-IV): sequencing the most valuable type-strain genomes for metagenomic binning, comparative biology and taxonomic classification.</title>
        <authorList>
            <person name="Goeker M."/>
        </authorList>
    </citation>
    <scope>NUCLEOTIDE SEQUENCE [LARGE SCALE GENOMIC DNA]</scope>
    <source>
        <strain evidence="3 4">DSM 22958</strain>
    </source>
</reference>
<feature type="compositionally biased region" description="Acidic residues" evidence="1">
    <location>
        <begin position="343"/>
        <end position="355"/>
    </location>
</feature>
<keyword evidence="2" id="KW-0812">Transmembrane</keyword>
<name>A0A4R2GZB3_9HYPH</name>
<dbReference type="AlphaFoldDB" id="A0A4R2GZB3"/>
<evidence type="ECO:0000313" key="4">
    <source>
        <dbReference type="Proteomes" id="UP000294881"/>
    </source>
</evidence>
<feature type="region of interest" description="Disordered" evidence="1">
    <location>
        <begin position="342"/>
        <end position="379"/>
    </location>
</feature>